<organism evidence="2 3">
    <name type="scientific">Marinicella litoralis</name>
    <dbReference type="NCBI Taxonomy" id="644220"/>
    <lineage>
        <taxon>Bacteria</taxon>
        <taxon>Pseudomonadati</taxon>
        <taxon>Pseudomonadota</taxon>
        <taxon>Gammaproteobacteria</taxon>
        <taxon>Lysobacterales</taxon>
        <taxon>Marinicellaceae</taxon>
        <taxon>Marinicella</taxon>
    </lineage>
</organism>
<dbReference type="Pfam" id="PF04247">
    <property type="entry name" value="SirB"/>
    <property type="match status" value="1"/>
</dbReference>
<dbReference type="RefSeq" id="WP_099018262.1">
    <property type="nucleotide sequence ID" value="NZ_NIHB01000001.1"/>
</dbReference>
<keyword evidence="1" id="KW-0812">Transmembrane</keyword>
<accession>A0A4R6XSN5</accession>
<keyword evidence="1" id="KW-0472">Membrane</keyword>
<comment type="caution">
    <text evidence="2">The sequence shown here is derived from an EMBL/GenBank/DDBJ whole genome shotgun (WGS) entry which is preliminary data.</text>
</comment>
<dbReference type="Proteomes" id="UP000295724">
    <property type="component" value="Unassembled WGS sequence"/>
</dbReference>
<dbReference type="EMBL" id="SNZB01000003">
    <property type="protein sequence ID" value="TDR20413.1"/>
    <property type="molecule type" value="Genomic_DNA"/>
</dbReference>
<feature type="transmembrane region" description="Helical" evidence="1">
    <location>
        <begin position="6"/>
        <end position="25"/>
    </location>
</feature>
<feature type="transmembrane region" description="Helical" evidence="1">
    <location>
        <begin position="99"/>
        <end position="119"/>
    </location>
</feature>
<keyword evidence="3" id="KW-1185">Reference proteome</keyword>
<protein>
    <submittedName>
        <fullName evidence="2">Putative membrane protein SirB2</fullName>
    </submittedName>
</protein>
<dbReference type="PIRSF" id="PIRSF005610">
    <property type="entry name" value="SirB"/>
    <property type="match status" value="1"/>
</dbReference>
<proteinExistence type="predicted"/>
<dbReference type="PANTHER" id="PTHR39594">
    <property type="entry name" value="PROTEIN YCHQ"/>
    <property type="match status" value="1"/>
</dbReference>
<name>A0A4R6XSN5_9GAMM</name>
<feature type="transmembrane region" description="Helical" evidence="1">
    <location>
        <begin position="45"/>
        <end position="63"/>
    </location>
</feature>
<dbReference type="OrthoDB" id="5588650at2"/>
<feature type="transmembrane region" description="Helical" evidence="1">
    <location>
        <begin position="69"/>
        <end position="87"/>
    </location>
</feature>
<dbReference type="InterPro" id="IPR007360">
    <property type="entry name" value="SirB"/>
</dbReference>
<keyword evidence="1" id="KW-1133">Transmembrane helix</keyword>
<gene>
    <name evidence="2" type="ORF">C8D91_1385</name>
</gene>
<dbReference type="AlphaFoldDB" id="A0A4R6XSN5"/>
<evidence type="ECO:0000313" key="3">
    <source>
        <dbReference type="Proteomes" id="UP000295724"/>
    </source>
</evidence>
<evidence type="ECO:0000313" key="2">
    <source>
        <dbReference type="EMBL" id="TDR20413.1"/>
    </source>
</evidence>
<reference evidence="2 3" key="1">
    <citation type="submission" date="2019-03" db="EMBL/GenBank/DDBJ databases">
        <title>Genomic Encyclopedia of Type Strains, Phase IV (KMG-IV): sequencing the most valuable type-strain genomes for metagenomic binning, comparative biology and taxonomic classification.</title>
        <authorList>
            <person name="Goeker M."/>
        </authorList>
    </citation>
    <scope>NUCLEOTIDE SEQUENCE [LARGE SCALE GENOMIC DNA]</scope>
    <source>
        <strain evidence="2 3">DSM 25488</strain>
    </source>
</reference>
<dbReference type="PANTHER" id="PTHR39594:SF1">
    <property type="entry name" value="PROTEIN YCHQ"/>
    <property type="match status" value="1"/>
</dbReference>
<dbReference type="GO" id="GO:0005886">
    <property type="term" value="C:plasma membrane"/>
    <property type="evidence" value="ECO:0007669"/>
    <property type="project" value="TreeGrafter"/>
</dbReference>
<sequence length="121" mass="13799">MYPIVKQFHVILVIISIAFFQIRYWRFQVMGKPSQTWLKILPHGIDTLLLLTGLWVAIISGFTPMNSPWLMVKLLALLVYIGFGALAMKKSGGLQFFSYLLASLTVIYMISVAMNKAIWPF</sequence>
<evidence type="ECO:0000256" key="1">
    <source>
        <dbReference type="SAM" id="Phobius"/>
    </source>
</evidence>